<reference evidence="1" key="1">
    <citation type="submission" date="2022-12" db="EMBL/GenBank/DDBJ databases">
        <title>Whole genome sequence of Mycolicibacterium iranicum strain SBH312.</title>
        <authorList>
            <person name="Jani J."/>
            <person name="Arifin Mustapha Z."/>
            <person name="Ahmed K."/>
            <person name="Kai Ling C."/>
        </authorList>
    </citation>
    <scope>NUCLEOTIDE SEQUENCE</scope>
    <source>
        <strain evidence="1">SBH312</strain>
    </source>
</reference>
<sequence length="130" mass="14056">MVGRTWMGVLAASAALGRDVPGSVPGLAVGTWALDPGDRVVPGAARCSIEVPDGGSGDDDRVDGLTLRRVKYLRRVARRQGLRVLTFAPHTQAALYRDLGPYALQRRDDHELVARQLTLAELWDALAETP</sequence>
<protein>
    <submittedName>
        <fullName evidence="1">Uncharacterized protein</fullName>
    </submittedName>
</protein>
<name>A0ABT4HJW3_MYCIR</name>
<comment type="caution">
    <text evidence="1">The sequence shown here is derived from an EMBL/GenBank/DDBJ whole genome shotgun (WGS) entry which is preliminary data.</text>
</comment>
<keyword evidence="2" id="KW-1185">Reference proteome</keyword>
<organism evidence="1 2">
    <name type="scientific">Mycolicibacterium iranicum</name>
    <name type="common">Mycobacterium iranicum</name>
    <dbReference type="NCBI Taxonomy" id="912594"/>
    <lineage>
        <taxon>Bacteria</taxon>
        <taxon>Bacillati</taxon>
        <taxon>Actinomycetota</taxon>
        <taxon>Actinomycetes</taxon>
        <taxon>Mycobacteriales</taxon>
        <taxon>Mycobacteriaceae</taxon>
        <taxon>Mycolicibacterium</taxon>
    </lineage>
</organism>
<accession>A0ABT4HJW3</accession>
<proteinExistence type="predicted"/>
<dbReference type="Proteomes" id="UP001084650">
    <property type="component" value="Unassembled WGS sequence"/>
</dbReference>
<gene>
    <name evidence="1" type="ORF">OY187_20735</name>
</gene>
<evidence type="ECO:0000313" key="2">
    <source>
        <dbReference type="Proteomes" id="UP001084650"/>
    </source>
</evidence>
<dbReference type="EMBL" id="JAPQYE010000010">
    <property type="protein sequence ID" value="MCZ0730480.1"/>
    <property type="molecule type" value="Genomic_DNA"/>
</dbReference>
<evidence type="ECO:0000313" key="1">
    <source>
        <dbReference type="EMBL" id="MCZ0730480.1"/>
    </source>
</evidence>